<dbReference type="Pfam" id="PF01476">
    <property type="entry name" value="LysM"/>
    <property type="match status" value="1"/>
</dbReference>
<dbReference type="CDD" id="cd00118">
    <property type="entry name" value="LysM"/>
    <property type="match status" value="1"/>
</dbReference>
<evidence type="ECO:0000313" key="2">
    <source>
        <dbReference type="EMBL" id="TCW00987.1"/>
    </source>
</evidence>
<accession>A0A4R3Z8D7</accession>
<sequence>MYNPYMYDNMYENERITYPKVGEIILYSVNKGDNVYRLAKTFNSEVAWIQAMNNLKDDMMIHPDQQLLIPIVYQKVKPLPQPYQRQSYDLYF</sequence>
<comment type="caution">
    <text evidence="2">The sequence shown here is derived from an EMBL/GenBank/DDBJ whole genome shotgun (WGS) entry which is preliminary data.</text>
</comment>
<dbReference type="InterPro" id="IPR018392">
    <property type="entry name" value="LysM"/>
</dbReference>
<evidence type="ECO:0000313" key="3">
    <source>
        <dbReference type="Proteomes" id="UP000295515"/>
    </source>
</evidence>
<dbReference type="InterPro" id="IPR036779">
    <property type="entry name" value="LysM_dom_sf"/>
</dbReference>
<gene>
    <name evidence="2" type="ORF">EDD60_10591</name>
</gene>
<dbReference type="Proteomes" id="UP000295515">
    <property type="component" value="Unassembled WGS sequence"/>
</dbReference>
<reference evidence="2 3" key="1">
    <citation type="submission" date="2019-03" db="EMBL/GenBank/DDBJ databases">
        <title>Genomic Encyclopedia of Type Strains, Phase IV (KMG-IV): sequencing the most valuable type-strain genomes for metagenomic binning, comparative biology and taxonomic classification.</title>
        <authorList>
            <person name="Goeker M."/>
        </authorList>
    </citation>
    <scope>NUCLEOTIDE SEQUENCE [LARGE SCALE GENOMIC DNA]</scope>
    <source>
        <strain evidence="2 3">DSM 29487</strain>
    </source>
</reference>
<dbReference type="RefSeq" id="WP_066450681.1">
    <property type="nucleotide sequence ID" value="NZ_CAUWFI010000041.1"/>
</dbReference>
<dbReference type="GeneID" id="98914914"/>
<protein>
    <submittedName>
        <fullName evidence="2">LysM domain-containing protein</fullName>
    </submittedName>
</protein>
<dbReference type="AlphaFoldDB" id="A0A4R3Z8D7"/>
<evidence type="ECO:0000259" key="1">
    <source>
        <dbReference type="PROSITE" id="PS51782"/>
    </source>
</evidence>
<keyword evidence="3" id="KW-1185">Reference proteome</keyword>
<feature type="domain" description="LysM" evidence="1">
    <location>
        <begin position="25"/>
        <end position="69"/>
    </location>
</feature>
<name>A0A4R3Z8D7_9FIRM</name>
<dbReference type="Gene3D" id="3.10.350.10">
    <property type="entry name" value="LysM domain"/>
    <property type="match status" value="1"/>
</dbReference>
<organism evidence="2 3">
    <name type="scientific">Longibaculum muris</name>
    <dbReference type="NCBI Taxonomy" id="1796628"/>
    <lineage>
        <taxon>Bacteria</taxon>
        <taxon>Bacillati</taxon>
        <taxon>Bacillota</taxon>
        <taxon>Erysipelotrichia</taxon>
        <taxon>Erysipelotrichales</taxon>
        <taxon>Coprobacillaceae</taxon>
        <taxon>Longibaculum</taxon>
    </lineage>
</organism>
<dbReference type="SUPFAM" id="SSF54106">
    <property type="entry name" value="LysM domain"/>
    <property type="match status" value="1"/>
</dbReference>
<dbReference type="EMBL" id="SMCQ01000005">
    <property type="protein sequence ID" value="TCW00987.1"/>
    <property type="molecule type" value="Genomic_DNA"/>
</dbReference>
<proteinExistence type="predicted"/>
<dbReference type="SMART" id="SM00257">
    <property type="entry name" value="LysM"/>
    <property type="match status" value="1"/>
</dbReference>
<dbReference type="PROSITE" id="PS51782">
    <property type="entry name" value="LYSM"/>
    <property type="match status" value="1"/>
</dbReference>